<gene>
    <name evidence="20" type="ORF">HID58_095376</name>
</gene>
<dbReference type="Gene3D" id="3.20.20.190">
    <property type="entry name" value="Phosphatidylinositol (PI) phosphodiesterase"/>
    <property type="match status" value="2"/>
</dbReference>
<protein>
    <recommendedName>
        <fullName evidence="3">glycerophosphodiester phosphodiesterase</fullName>
        <ecNumber evidence="3">3.1.4.46</ecNumber>
    </recommendedName>
</protein>
<dbReference type="InterPro" id="IPR044890">
    <property type="entry name" value="TMEM14_sf"/>
</dbReference>
<evidence type="ECO:0000256" key="5">
    <source>
        <dbReference type="ARBA" id="ARBA00022679"/>
    </source>
</evidence>
<dbReference type="EC" id="3.1.4.46" evidence="3"/>
<keyword evidence="14 17" id="KW-0472">Membrane</keyword>
<keyword evidence="21" id="KW-1185">Reference proteome</keyword>
<dbReference type="PANTHER" id="PTHR43620:SF10">
    <property type="entry name" value="GLYCEROPHOSPHODIESTER PHOSPHODIESTERASE GDPDL5"/>
    <property type="match status" value="1"/>
</dbReference>
<feature type="transmembrane region" description="Helical" evidence="17">
    <location>
        <begin position="37"/>
        <end position="58"/>
    </location>
</feature>
<dbReference type="InterPro" id="IPR017946">
    <property type="entry name" value="PLC-like_Pdiesterase_TIM-brl"/>
</dbReference>
<evidence type="ECO:0000259" key="18">
    <source>
        <dbReference type="PROSITE" id="PS50011"/>
    </source>
</evidence>
<keyword evidence="9" id="KW-0418">Kinase</keyword>
<feature type="domain" description="Protein kinase" evidence="18">
    <location>
        <begin position="931"/>
        <end position="1186"/>
    </location>
</feature>
<dbReference type="Pfam" id="PF00069">
    <property type="entry name" value="Pkinase"/>
    <property type="match status" value="1"/>
</dbReference>
<dbReference type="InterPro" id="IPR008271">
    <property type="entry name" value="Ser/Thr_kinase_AS"/>
</dbReference>
<evidence type="ECO:0000256" key="9">
    <source>
        <dbReference type="ARBA" id="ARBA00022777"/>
    </source>
</evidence>
<keyword evidence="8 16" id="KW-0547">Nucleotide-binding</keyword>
<dbReference type="CDD" id="cd08603">
    <property type="entry name" value="GDPD_SHV3_repeat_1"/>
    <property type="match status" value="1"/>
</dbReference>
<dbReference type="InterPro" id="IPR030395">
    <property type="entry name" value="GP_PDE_dom"/>
</dbReference>
<feature type="transmembrane region" description="Helical" evidence="17">
    <location>
        <begin position="70"/>
        <end position="90"/>
    </location>
</feature>
<organism evidence="20 21">
    <name type="scientific">Brassica napus</name>
    <name type="common">Rape</name>
    <dbReference type="NCBI Taxonomy" id="3708"/>
    <lineage>
        <taxon>Eukaryota</taxon>
        <taxon>Viridiplantae</taxon>
        <taxon>Streptophyta</taxon>
        <taxon>Embryophyta</taxon>
        <taxon>Tracheophyta</taxon>
        <taxon>Spermatophyta</taxon>
        <taxon>Magnoliopsida</taxon>
        <taxon>eudicotyledons</taxon>
        <taxon>Gunneridae</taxon>
        <taxon>Pentapetalae</taxon>
        <taxon>rosids</taxon>
        <taxon>malvids</taxon>
        <taxon>Brassicales</taxon>
        <taxon>Brassicaceae</taxon>
        <taxon>Brassiceae</taxon>
        <taxon>Brassica</taxon>
    </lineage>
</organism>
<keyword evidence="5" id="KW-0808">Transferase</keyword>
<evidence type="ECO:0000256" key="3">
    <source>
        <dbReference type="ARBA" id="ARBA00012247"/>
    </source>
</evidence>
<dbReference type="InterPro" id="IPR005349">
    <property type="entry name" value="TMEM14"/>
</dbReference>
<keyword evidence="10" id="KW-0319">Glycerol metabolism</keyword>
<dbReference type="Pfam" id="PF03647">
    <property type="entry name" value="Tmemb_14"/>
    <property type="match status" value="1"/>
</dbReference>
<dbReference type="Gene3D" id="1.10.510.10">
    <property type="entry name" value="Transferase(Phosphotransferase) domain 1"/>
    <property type="match status" value="1"/>
</dbReference>
<evidence type="ECO:0000256" key="10">
    <source>
        <dbReference type="ARBA" id="ARBA00022798"/>
    </source>
</evidence>
<dbReference type="InterPro" id="IPR017441">
    <property type="entry name" value="Protein_kinase_ATP_BS"/>
</dbReference>
<feature type="binding site" evidence="16">
    <location>
        <position position="960"/>
    </location>
    <ligand>
        <name>ATP</name>
        <dbReference type="ChEBI" id="CHEBI:30616"/>
    </ligand>
</feature>
<evidence type="ECO:0000313" key="21">
    <source>
        <dbReference type="Proteomes" id="UP000824890"/>
    </source>
</evidence>
<evidence type="ECO:0000256" key="2">
    <source>
        <dbReference type="ARBA" id="ARBA00007590"/>
    </source>
</evidence>
<feature type="domain" description="GP-PDE" evidence="19">
    <location>
        <begin position="483"/>
        <end position="784"/>
    </location>
</feature>
<proteinExistence type="inferred from homology"/>
<dbReference type="InterPro" id="IPR000719">
    <property type="entry name" value="Prot_kinase_dom"/>
</dbReference>
<dbReference type="Gene3D" id="3.30.200.20">
    <property type="entry name" value="Phosphorylase Kinase, domain 1"/>
    <property type="match status" value="1"/>
</dbReference>
<evidence type="ECO:0000256" key="13">
    <source>
        <dbReference type="ARBA" id="ARBA00022989"/>
    </source>
</evidence>
<accession>A0ABQ7X3W1</accession>
<comment type="caution">
    <text evidence="20">The sequence shown here is derived from an EMBL/GenBank/DDBJ whole genome shotgun (WGS) entry which is preliminary data.</text>
</comment>
<evidence type="ECO:0000256" key="1">
    <source>
        <dbReference type="ARBA" id="ARBA00004370"/>
    </source>
</evidence>
<keyword evidence="7" id="KW-0732">Signal</keyword>
<dbReference type="PROSITE" id="PS50011">
    <property type="entry name" value="PROTEIN_KINASE_DOM"/>
    <property type="match status" value="1"/>
</dbReference>
<keyword evidence="11" id="KW-0378">Hydrolase</keyword>
<sequence>EFTKPNIENMHDFCFTIPYGMLLIGGGFIGYMKKGSITSFAGGAVAGLLLILAGYLSLKAFEKKKNSSIAVVLQTVISAALTLVMGQRYLLTQKVMPAGLVAGISALMTCFYVYKIATARKVSRREKSPVTMAFPRMTASSSSWQTLHGKPPVVVARGGFSGLLPDSSENAYKMVKLTTSPDVTLWCDLQLTKDGAGICFPNLNLDNASNVKDVYPNHKEWLSVGFTWKELSTVTCKWFFNYLVSLNPLLDSDCMLKIFLSTVEQGVFSRLQIFDDVSNILRIEEVAKLGTSGLWLNIQHSDFYTQHNLSMRNFVLSISSHMKINFISSPDISFLKSVKKDVKPTKTKLIFRFLSQDQIDPFTNQSYASLAKNLTFIKTFSSGILVPKSYIWPVSSDLYLQPHTSLVTDAHRQGLQVFASEFANDAVSAYNYSYDPTNEYLYFIDNGNFSVDGFLSDFPLTPYRAINCFSHLDKKKATKQANITIISKDGASGDFSGGTDLAYEKAVRDGVDFIDCNVQMSKDKIPFCMSSIDLMNSTNVIYTSFRNLSSTVSEIQQGSGIFTFSLTMSEIQTLKPIISNPHRVYGLFRNPRNKNLGKFLTLSEFLLLPNRYSSLSGSLIKIEYAAYLATHQGISIVDAVLYELKRATSQVLIQSTDKAVLIEFKEKGKMTNEELVYAVDEDIHDVADSAIKDIKSFAGSIVISKKSVVPYSEGIARLEKETDVVPRLRSSGLRVYVETFSNEFITQPYDFFSDPTVEIDYFVRGDPEVDGIITDFPATTSRYTKNPCYSKMEQIRTGELVSLANREMLSPAEAPYPQLLDSNVTEPPLPEVRIQPPAPAPAKEDVKSKAKAVQVSSTVRAMVVLVSIFIIRRFTRRSSSRQSIKEFDNISFKTDSSRRRYIYEEITKLGRRNISAQIFTFQDLSVATRNFDPENQLGEGGFGRVYKGYIETNDKVVAVKQLDRNGYQGNREFLVEVMMLGLLHHQNLVNLVGYCADGDQRILPLDWDTRMKVAAGAARGLEYLHETADPPVIYRDFKTSNILLDEEFNPKLSDFGLAKVGPTGGETHVSTRVMGTYGYCAPEYALTGQLTVKSDVYSFGVVFLEMITGRRVIDPTKPTQEENLVTWASPLFKDRRKFTLMADPLLEGKYPIIGLYQALAVAAMCLQEEAATRPMMSDVVSALEYLAMTKDKVDAEAVEDKGNYYN</sequence>
<keyword evidence="13 17" id="KW-1133">Transmembrane helix</keyword>
<evidence type="ECO:0000256" key="7">
    <source>
        <dbReference type="ARBA" id="ARBA00022729"/>
    </source>
</evidence>
<comment type="similarity">
    <text evidence="2">Belongs to the TMEM14 family.</text>
</comment>
<feature type="transmembrane region" description="Helical" evidence="17">
    <location>
        <begin position="12"/>
        <end position="31"/>
    </location>
</feature>
<dbReference type="SUPFAM" id="SSF51695">
    <property type="entry name" value="PLC-like phosphodiesterases"/>
    <property type="match status" value="2"/>
</dbReference>
<keyword evidence="4" id="KW-0723">Serine/threonine-protein kinase</keyword>
<name>A0ABQ7X3W1_BRANA</name>
<feature type="non-terminal residue" evidence="20">
    <location>
        <position position="1"/>
    </location>
</feature>
<dbReference type="PROSITE" id="PS00107">
    <property type="entry name" value="PROTEIN_KINASE_ATP"/>
    <property type="match status" value="1"/>
</dbReference>
<evidence type="ECO:0000256" key="4">
    <source>
        <dbReference type="ARBA" id="ARBA00022527"/>
    </source>
</evidence>
<evidence type="ECO:0000256" key="12">
    <source>
        <dbReference type="ARBA" id="ARBA00022840"/>
    </source>
</evidence>
<evidence type="ECO:0000256" key="11">
    <source>
        <dbReference type="ARBA" id="ARBA00022801"/>
    </source>
</evidence>
<dbReference type="EMBL" id="JAGKQM010002010">
    <property type="protein sequence ID" value="KAH0850625.1"/>
    <property type="molecule type" value="Genomic_DNA"/>
</dbReference>
<dbReference type="InterPro" id="IPR011009">
    <property type="entry name" value="Kinase-like_dom_sf"/>
</dbReference>
<evidence type="ECO:0000256" key="8">
    <source>
        <dbReference type="ARBA" id="ARBA00022741"/>
    </source>
</evidence>
<evidence type="ECO:0000259" key="19">
    <source>
        <dbReference type="PROSITE" id="PS51704"/>
    </source>
</evidence>
<comment type="subcellular location">
    <subcellularLocation>
        <location evidence="1">Membrane</location>
    </subcellularLocation>
</comment>
<dbReference type="Pfam" id="PF03009">
    <property type="entry name" value="GDPD"/>
    <property type="match status" value="1"/>
</dbReference>
<dbReference type="PROSITE" id="PS51704">
    <property type="entry name" value="GP_PDE"/>
    <property type="match status" value="2"/>
</dbReference>
<dbReference type="Gene3D" id="1.10.10.1740">
    <property type="entry name" value="Transmembrane protein 14-like"/>
    <property type="match status" value="1"/>
</dbReference>
<comment type="catalytic activity">
    <reaction evidence="15">
        <text>a sn-glycero-3-phosphodiester + H2O = an alcohol + sn-glycerol 3-phosphate + H(+)</text>
        <dbReference type="Rhea" id="RHEA:12969"/>
        <dbReference type="ChEBI" id="CHEBI:15377"/>
        <dbReference type="ChEBI" id="CHEBI:15378"/>
        <dbReference type="ChEBI" id="CHEBI:30879"/>
        <dbReference type="ChEBI" id="CHEBI:57597"/>
        <dbReference type="ChEBI" id="CHEBI:83408"/>
        <dbReference type="EC" id="3.1.4.46"/>
    </reaction>
</comment>
<evidence type="ECO:0000256" key="14">
    <source>
        <dbReference type="ARBA" id="ARBA00023136"/>
    </source>
</evidence>
<dbReference type="PROSITE" id="PS00108">
    <property type="entry name" value="PROTEIN_KINASE_ST"/>
    <property type="match status" value="1"/>
</dbReference>
<dbReference type="SUPFAM" id="SSF56112">
    <property type="entry name" value="Protein kinase-like (PK-like)"/>
    <property type="match status" value="1"/>
</dbReference>
<dbReference type="CDD" id="cd08604">
    <property type="entry name" value="GDPD_SHV3_repeat_2"/>
    <property type="match status" value="1"/>
</dbReference>
<evidence type="ECO:0000256" key="17">
    <source>
        <dbReference type="SAM" id="Phobius"/>
    </source>
</evidence>
<keyword evidence="6 17" id="KW-0812">Transmembrane</keyword>
<dbReference type="PANTHER" id="PTHR43620">
    <property type="entry name" value="GLYCEROPHOSPHORYL DIESTER PHOSPHODIESTERASE"/>
    <property type="match status" value="1"/>
</dbReference>
<dbReference type="Proteomes" id="UP000824890">
    <property type="component" value="Unassembled WGS sequence"/>
</dbReference>
<keyword evidence="12 16" id="KW-0067">ATP-binding</keyword>
<evidence type="ECO:0000256" key="15">
    <source>
        <dbReference type="ARBA" id="ARBA00047512"/>
    </source>
</evidence>
<evidence type="ECO:0000256" key="16">
    <source>
        <dbReference type="PROSITE-ProRule" id="PRU10141"/>
    </source>
</evidence>
<dbReference type="InterPro" id="IPR001245">
    <property type="entry name" value="Ser-Thr/Tyr_kinase_cat_dom"/>
</dbReference>
<feature type="domain" description="GP-PDE" evidence="19">
    <location>
        <begin position="152"/>
        <end position="466"/>
    </location>
</feature>
<reference evidence="20 21" key="1">
    <citation type="submission" date="2021-05" db="EMBL/GenBank/DDBJ databases">
        <title>Genome Assembly of Synthetic Allotetraploid Brassica napus Reveals Homoeologous Exchanges between Subgenomes.</title>
        <authorList>
            <person name="Davis J.T."/>
        </authorList>
    </citation>
    <scope>NUCLEOTIDE SEQUENCE [LARGE SCALE GENOMIC DNA]</scope>
    <source>
        <strain evidence="21">cv. Da-Ae</strain>
        <tissue evidence="20">Seedling</tissue>
    </source>
</reference>
<evidence type="ECO:0000313" key="20">
    <source>
        <dbReference type="EMBL" id="KAH0850625.1"/>
    </source>
</evidence>
<evidence type="ECO:0000256" key="6">
    <source>
        <dbReference type="ARBA" id="ARBA00022692"/>
    </source>
</evidence>
<dbReference type="Pfam" id="PF07714">
    <property type="entry name" value="PK_Tyr_Ser-Thr"/>
    <property type="match status" value="1"/>
</dbReference>